<evidence type="ECO:0000313" key="1">
    <source>
        <dbReference type="EMBL" id="KIM73664.1"/>
    </source>
</evidence>
<dbReference type="Proteomes" id="UP000054166">
    <property type="component" value="Unassembled WGS sequence"/>
</dbReference>
<accession>A0A0C3F0J5</accession>
<proteinExistence type="predicted"/>
<keyword evidence="2" id="KW-1185">Reference proteome</keyword>
<evidence type="ECO:0008006" key="3">
    <source>
        <dbReference type="Google" id="ProtNLM"/>
    </source>
</evidence>
<reference evidence="1 2" key="1">
    <citation type="submission" date="2014-04" db="EMBL/GenBank/DDBJ databases">
        <authorList>
            <consortium name="DOE Joint Genome Institute"/>
            <person name="Kuo A."/>
            <person name="Tarkka M."/>
            <person name="Buscot F."/>
            <person name="Kohler A."/>
            <person name="Nagy L.G."/>
            <person name="Floudas D."/>
            <person name="Copeland A."/>
            <person name="Barry K.W."/>
            <person name="Cichocki N."/>
            <person name="Veneault-Fourrey C."/>
            <person name="LaButti K."/>
            <person name="Lindquist E.A."/>
            <person name="Lipzen A."/>
            <person name="Lundell T."/>
            <person name="Morin E."/>
            <person name="Murat C."/>
            <person name="Sun H."/>
            <person name="Tunlid A."/>
            <person name="Henrissat B."/>
            <person name="Grigoriev I.V."/>
            <person name="Hibbett D.S."/>
            <person name="Martin F."/>
            <person name="Nordberg H.P."/>
            <person name="Cantor M.N."/>
            <person name="Hua S.X."/>
        </authorList>
    </citation>
    <scope>NUCLEOTIDE SEQUENCE [LARGE SCALE GENOMIC DNA]</scope>
    <source>
        <strain evidence="1 2">F 1598</strain>
    </source>
</reference>
<reference evidence="2" key="2">
    <citation type="submission" date="2015-01" db="EMBL/GenBank/DDBJ databases">
        <title>Evolutionary Origins and Diversification of the Mycorrhizal Mutualists.</title>
        <authorList>
            <consortium name="DOE Joint Genome Institute"/>
            <consortium name="Mycorrhizal Genomics Consortium"/>
            <person name="Kohler A."/>
            <person name="Kuo A."/>
            <person name="Nagy L.G."/>
            <person name="Floudas D."/>
            <person name="Copeland A."/>
            <person name="Barry K.W."/>
            <person name="Cichocki N."/>
            <person name="Veneault-Fourrey C."/>
            <person name="LaButti K."/>
            <person name="Lindquist E.A."/>
            <person name="Lipzen A."/>
            <person name="Lundell T."/>
            <person name="Morin E."/>
            <person name="Murat C."/>
            <person name="Riley R."/>
            <person name="Ohm R."/>
            <person name="Sun H."/>
            <person name="Tunlid A."/>
            <person name="Henrissat B."/>
            <person name="Grigoriev I.V."/>
            <person name="Hibbett D.S."/>
            <person name="Martin F."/>
        </authorList>
    </citation>
    <scope>NUCLEOTIDE SEQUENCE [LARGE SCALE GENOMIC DNA]</scope>
    <source>
        <strain evidence="2">F 1598</strain>
    </source>
</reference>
<dbReference type="AlphaFoldDB" id="A0A0C3F0J5"/>
<organism evidence="1 2">
    <name type="scientific">Piloderma croceum (strain F 1598)</name>
    <dbReference type="NCBI Taxonomy" id="765440"/>
    <lineage>
        <taxon>Eukaryota</taxon>
        <taxon>Fungi</taxon>
        <taxon>Dikarya</taxon>
        <taxon>Basidiomycota</taxon>
        <taxon>Agaricomycotina</taxon>
        <taxon>Agaricomycetes</taxon>
        <taxon>Agaricomycetidae</taxon>
        <taxon>Atheliales</taxon>
        <taxon>Atheliaceae</taxon>
        <taxon>Piloderma</taxon>
    </lineage>
</organism>
<dbReference type="HOGENOM" id="CLU_2400483_0_0_1"/>
<sequence length="93" mass="10118">MQLPSSRRTLSLTVVKASNLHEKYPVIMPKYYASVSVDNGPATETGCKAEINPGWNDSPLSLDVEEDSIITVHYKHISSPNLVISETSSCPDG</sequence>
<name>A0A0C3F0J5_PILCF</name>
<dbReference type="InParanoid" id="A0A0C3F0J5"/>
<dbReference type="EMBL" id="KN833077">
    <property type="protein sequence ID" value="KIM73664.1"/>
    <property type="molecule type" value="Genomic_DNA"/>
</dbReference>
<protein>
    <recommendedName>
        <fullName evidence="3">C2 domain-containing protein</fullName>
    </recommendedName>
</protein>
<evidence type="ECO:0000313" key="2">
    <source>
        <dbReference type="Proteomes" id="UP000054166"/>
    </source>
</evidence>
<gene>
    <name evidence="1" type="ORF">PILCRDRAFT_828958</name>
</gene>